<feature type="signal peptide" evidence="1">
    <location>
        <begin position="1"/>
        <end position="31"/>
    </location>
</feature>
<evidence type="ECO:0000313" key="2">
    <source>
        <dbReference type="EMBL" id="PBK04388.1"/>
    </source>
</evidence>
<proteinExistence type="predicted"/>
<dbReference type="RefSeq" id="WP_096004686.1">
    <property type="nucleotide sequence ID" value="NZ_NTMR01000011.1"/>
</dbReference>
<name>A0A2A3MHU3_9PSED</name>
<organism evidence="2 3">
    <name type="scientific">Pseudomonas abyssi</name>
    <dbReference type="NCBI Taxonomy" id="170540"/>
    <lineage>
        <taxon>Bacteria</taxon>
        <taxon>Pseudomonadati</taxon>
        <taxon>Pseudomonadota</taxon>
        <taxon>Gammaproteobacteria</taxon>
        <taxon>Pseudomonadales</taxon>
        <taxon>Pseudomonadaceae</taxon>
        <taxon>Pseudomonas</taxon>
    </lineage>
</organism>
<evidence type="ECO:0000256" key="1">
    <source>
        <dbReference type="SAM" id="SignalP"/>
    </source>
</evidence>
<dbReference type="InterPro" id="IPR010727">
    <property type="entry name" value="DUF1302"/>
</dbReference>
<reference evidence="2 3" key="1">
    <citation type="submission" date="2017-09" db="EMBL/GenBank/DDBJ databases">
        <title>Pseudomonas abyssi sp. nov. isolated from Abyssopelagic Water.</title>
        <authorList>
            <person name="Wei Y."/>
        </authorList>
    </citation>
    <scope>NUCLEOTIDE SEQUENCE [LARGE SCALE GENOMIC DNA]</scope>
    <source>
        <strain evidence="2 3">MT5</strain>
    </source>
</reference>
<dbReference type="AlphaFoldDB" id="A0A2A3MHU3"/>
<gene>
    <name evidence="2" type="ORF">CNQ84_09785</name>
</gene>
<keyword evidence="1" id="KW-0732">Signal</keyword>
<dbReference type="EMBL" id="NTMR01000011">
    <property type="protein sequence ID" value="PBK04388.1"/>
    <property type="molecule type" value="Genomic_DNA"/>
</dbReference>
<keyword evidence="3" id="KW-1185">Reference proteome</keyword>
<accession>A0A2A3MHU3</accession>
<comment type="caution">
    <text evidence="2">The sequence shown here is derived from an EMBL/GenBank/DDBJ whole genome shotgun (WGS) entry which is preliminary data.</text>
</comment>
<feature type="chain" id="PRO_5013059559" evidence="1">
    <location>
        <begin position="32"/>
        <end position="601"/>
    </location>
</feature>
<dbReference type="Pfam" id="PF06980">
    <property type="entry name" value="DUF1302"/>
    <property type="match status" value="1"/>
</dbReference>
<dbReference type="Proteomes" id="UP000242313">
    <property type="component" value="Unassembled WGS sequence"/>
</dbReference>
<protein>
    <submittedName>
        <fullName evidence="2">Adhesin</fullName>
    </submittedName>
</protein>
<sequence>MKSIRTKTIAHASLKPMVVAVAMATALPAHAVRFDIGDIEGQFDSSISIGSSWATASPDKDFIWANSGGNANAANTDDNRLNFDKGDAFSTIFKGIHDLSLQYGDTGVFLRGKYWYDFELKDGHQDLYDISDDNRKTAAKASGIQLLDAFLYHNYAIGDMPGSVRIGKQVVSWGESTFIQNGINSINPIDVAAFRRPGAEIKEGLIPVNMIYLSQSLTDNLGMEAFYQLEWDQTVIDNCGTFFSPSDTLADGCYQVGVGGSQNGANGDPTFVYVPRAGDVDAKDEGQFGVSFRYYAEQLHQTEFGLYFMNIHSRLPTYNTISGGGQFPQLGDAELNSQTGQVDVPMLGNYFLAYPEDIRIYGMSFQTNLGGTALSGEVSYRPNQPVQISSNDLTGAALGNSATPLTTSGHVPGATLGVPIPAGTVIQGYKRLPVTQAQVTAIRIFDNILGARSMTVIGEVGYNHISGVKKGINELRYGRDSLYGSGPLAVPGVCEGLNAADPSECTYDGFYTSSSWGYRAVVNMEYEGFAGVALKPNFAFSHDVDGTGPNFVEGSMAASVGLTGVYNNKYNASINYTNFFGGDYNPNTDRDFVAVSVGVNF</sequence>
<evidence type="ECO:0000313" key="3">
    <source>
        <dbReference type="Proteomes" id="UP000242313"/>
    </source>
</evidence>